<evidence type="ECO:0000256" key="1">
    <source>
        <dbReference type="SAM" id="MobiDB-lite"/>
    </source>
</evidence>
<sequence>DFRELNFRISQIEQVLLREREARAAAAASADEVLMLKGQLHAVQKDMGDVRGELREARSQISLLMRHIGIGNVDSPLAGGGSLSSRAPLGTARSSSGRGPSPGAPKVDAFGEKAGYVTPVPPMRPPLGGALTSMTMAPVTTIVTSVSPRTPRPPQVVNSPQVGVRMPYTMPAGSSTPIPQSGRGVVQLQDPGSASRAVPQYSLMAGTPPTTARVNHVSVQSTTGHANVQGASTSWRTVPWRMTSA</sequence>
<organism evidence="2 3">
    <name type="scientific">Polarella glacialis</name>
    <name type="common">Dinoflagellate</name>
    <dbReference type="NCBI Taxonomy" id="89957"/>
    <lineage>
        <taxon>Eukaryota</taxon>
        <taxon>Sar</taxon>
        <taxon>Alveolata</taxon>
        <taxon>Dinophyceae</taxon>
        <taxon>Suessiales</taxon>
        <taxon>Suessiaceae</taxon>
        <taxon>Polarella</taxon>
    </lineage>
</organism>
<proteinExistence type="predicted"/>
<dbReference type="AlphaFoldDB" id="A0A813LGW9"/>
<name>A0A813LGW9_POLGL</name>
<evidence type="ECO:0000313" key="2">
    <source>
        <dbReference type="EMBL" id="CAE8727655.1"/>
    </source>
</evidence>
<dbReference type="EMBL" id="CAJNNW010035428">
    <property type="protein sequence ID" value="CAE8727655.1"/>
    <property type="molecule type" value="Genomic_DNA"/>
</dbReference>
<dbReference type="Proteomes" id="UP000626109">
    <property type="component" value="Unassembled WGS sequence"/>
</dbReference>
<feature type="compositionally biased region" description="Low complexity" evidence="1">
    <location>
        <begin position="92"/>
        <end position="105"/>
    </location>
</feature>
<evidence type="ECO:0000313" key="3">
    <source>
        <dbReference type="Proteomes" id="UP000626109"/>
    </source>
</evidence>
<gene>
    <name evidence="2" type="ORF">PGLA2088_LOCUS44877</name>
</gene>
<protein>
    <submittedName>
        <fullName evidence="2">Uncharacterized protein</fullName>
    </submittedName>
</protein>
<comment type="caution">
    <text evidence="2">The sequence shown here is derived from an EMBL/GenBank/DDBJ whole genome shotgun (WGS) entry which is preliminary data.</text>
</comment>
<feature type="region of interest" description="Disordered" evidence="1">
    <location>
        <begin position="75"/>
        <end position="107"/>
    </location>
</feature>
<feature type="non-terminal residue" evidence="2">
    <location>
        <position position="245"/>
    </location>
</feature>
<reference evidence="2" key="1">
    <citation type="submission" date="2021-02" db="EMBL/GenBank/DDBJ databases">
        <authorList>
            <person name="Dougan E. K."/>
            <person name="Rhodes N."/>
            <person name="Thang M."/>
            <person name="Chan C."/>
        </authorList>
    </citation>
    <scope>NUCLEOTIDE SEQUENCE</scope>
</reference>
<accession>A0A813LGW9</accession>